<dbReference type="EMBL" id="CP014223">
    <property type="protein sequence ID" value="AMJ40988.1"/>
    <property type="molecule type" value="Genomic_DNA"/>
</dbReference>
<dbReference type="RefSeq" id="WP_066049466.1">
    <property type="nucleotide sequence ID" value="NZ_CP014223.1"/>
</dbReference>
<sequence length="172" mass="18807">MDKNIPDKITNYNVYASGTRLIGMGEEMPIPELSSKTSTLTGAGILGDIETATLGQFDSMELEVPFRMPMDDFFSIFKPDEPVDLTVRGAIQAMRGDGSLKQVGARMVVRGGLKGAAFGKFKIGEAAESSVKVEVYYFLLEIDGKKKLELDKLNSVFVVDGKDILEKVRSLC</sequence>
<gene>
    <name evidence="1" type="ORF">CPRO_13950</name>
    <name evidence="2" type="ORF">SAMN02745151_01206</name>
</gene>
<evidence type="ECO:0000313" key="3">
    <source>
        <dbReference type="Proteomes" id="UP000068026"/>
    </source>
</evidence>
<reference evidence="2" key="3">
    <citation type="submission" date="2016-11" db="EMBL/GenBank/DDBJ databases">
        <authorList>
            <person name="Varghese N."/>
            <person name="Submissions S."/>
        </authorList>
    </citation>
    <scope>NUCLEOTIDE SEQUENCE</scope>
    <source>
        <strain evidence="2">DSM 1682</strain>
    </source>
</reference>
<dbReference type="InterPro" id="IPR006498">
    <property type="entry name" value="Tail_tube"/>
</dbReference>
<evidence type="ECO:0000313" key="4">
    <source>
        <dbReference type="Proteomes" id="UP000184204"/>
    </source>
</evidence>
<dbReference type="AlphaFoldDB" id="A0A0X1U7S9"/>
<keyword evidence="3" id="KW-1185">Reference proteome</keyword>
<evidence type="ECO:0000313" key="1">
    <source>
        <dbReference type="EMBL" id="AMJ40988.1"/>
    </source>
</evidence>
<protein>
    <submittedName>
        <fullName evidence="1">Phage tail tube protein FII</fullName>
    </submittedName>
</protein>
<accession>A0A0X1U7S9</accession>
<proteinExistence type="predicted"/>
<reference evidence="4" key="4">
    <citation type="submission" date="2016-11" db="EMBL/GenBank/DDBJ databases">
        <authorList>
            <person name="Jaros S."/>
            <person name="Januszkiewicz K."/>
            <person name="Wedrychowicz H."/>
        </authorList>
    </citation>
    <scope>NUCLEOTIDE SEQUENCE [LARGE SCALE GENOMIC DNA]</scope>
    <source>
        <strain evidence="4">DSM 1682</strain>
    </source>
</reference>
<dbReference type="Proteomes" id="UP000068026">
    <property type="component" value="Chromosome"/>
</dbReference>
<dbReference type="KEGG" id="cpro:CPRO_13950"/>
<dbReference type="Pfam" id="PF04985">
    <property type="entry name" value="Phage_tube"/>
    <property type="match status" value="1"/>
</dbReference>
<dbReference type="OrthoDB" id="9814992at2"/>
<evidence type="ECO:0000313" key="2">
    <source>
        <dbReference type="EMBL" id="SHE60583.1"/>
    </source>
</evidence>
<reference evidence="1 3" key="1">
    <citation type="journal article" date="2016" name="Genome Announc.">
        <title>Complete Genome Sequence of the Amino Acid-Fermenting Clostridium propionicum X2 (DSM 1682).</title>
        <authorList>
            <person name="Poehlein A."/>
            <person name="Schlien K."/>
            <person name="Chowdhury N.P."/>
            <person name="Gottschalk G."/>
            <person name="Buckel W."/>
            <person name="Daniel R."/>
        </authorList>
    </citation>
    <scope>NUCLEOTIDE SEQUENCE [LARGE SCALE GENOMIC DNA]</scope>
    <source>
        <strain evidence="1 3">X2</strain>
    </source>
</reference>
<organism evidence="2 4">
    <name type="scientific">Anaerotignum propionicum DSM 1682</name>
    <dbReference type="NCBI Taxonomy" id="991789"/>
    <lineage>
        <taxon>Bacteria</taxon>
        <taxon>Bacillati</taxon>
        <taxon>Bacillota</taxon>
        <taxon>Clostridia</taxon>
        <taxon>Lachnospirales</taxon>
        <taxon>Anaerotignaceae</taxon>
        <taxon>Anaerotignum</taxon>
    </lineage>
</organism>
<dbReference type="EMBL" id="FQUA01000004">
    <property type="protein sequence ID" value="SHE60583.1"/>
    <property type="molecule type" value="Genomic_DNA"/>
</dbReference>
<reference evidence="3" key="2">
    <citation type="submission" date="2016-01" db="EMBL/GenBank/DDBJ databases">
        <authorList>
            <person name="Poehlein A."/>
            <person name="Schlien K."/>
            <person name="Gottschalk G."/>
            <person name="Buckel W."/>
            <person name="Daniel R."/>
        </authorList>
    </citation>
    <scope>NUCLEOTIDE SEQUENCE [LARGE SCALE GENOMIC DNA]</scope>
    <source>
        <strain evidence="3">X2</strain>
    </source>
</reference>
<dbReference type="Proteomes" id="UP000184204">
    <property type="component" value="Unassembled WGS sequence"/>
</dbReference>
<name>A0A0X1U7S9_ANAPI</name>